<keyword evidence="3" id="KW-1185">Reference proteome</keyword>
<accession>A0A4U6STC0</accession>
<protein>
    <submittedName>
        <fullName evidence="2">Uncharacterized protein</fullName>
    </submittedName>
</protein>
<dbReference type="AlphaFoldDB" id="A0A4U6STC0"/>
<evidence type="ECO:0000313" key="3">
    <source>
        <dbReference type="Proteomes" id="UP000298652"/>
    </source>
</evidence>
<dbReference type="Gramene" id="TKV91541">
    <property type="protein sequence ID" value="TKV91541"/>
    <property type="gene ID" value="SEVIR_9G103266v2"/>
</dbReference>
<reference evidence="2" key="1">
    <citation type="submission" date="2019-03" db="EMBL/GenBank/DDBJ databases">
        <title>WGS assembly of Setaria viridis.</title>
        <authorList>
            <person name="Huang P."/>
            <person name="Jenkins J."/>
            <person name="Grimwood J."/>
            <person name="Barry K."/>
            <person name="Healey A."/>
            <person name="Mamidi S."/>
            <person name="Sreedasyam A."/>
            <person name="Shu S."/>
            <person name="Feldman M."/>
            <person name="Wu J."/>
            <person name="Yu Y."/>
            <person name="Chen C."/>
            <person name="Johnson J."/>
            <person name="Rokhsar D."/>
            <person name="Baxter I."/>
            <person name="Schmutz J."/>
            <person name="Brutnell T."/>
            <person name="Kellogg E."/>
        </authorList>
    </citation>
    <scope>NUCLEOTIDE SEQUENCE [LARGE SCALE GENOMIC DNA]</scope>
</reference>
<organism evidence="2 3">
    <name type="scientific">Setaria viridis</name>
    <name type="common">Green bristlegrass</name>
    <name type="synonym">Setaria italica subsp. viridis</name>
    <dbReference type="NCBI Taxonomy" id="4556"/>
    <lineage>
        <taxon>Eukaryota</taxon>
        <taxon>Viridiplantae</taxon>
        <taxon>Streptophyta</taxon>
        <taxon>Embryophyta</taxon>
        <taxon>Tracheophyta</taxon>
        <taxon>Spermatophyta</taxon>
        <taxon>Magnoliopsida</taxon>
        <taxon>Liliopsida</taxon>
        <taxon>Poales</taxon>
        <taxon>Poaceae</taxon>
        <taxon>PACMAD clade</taxon>
        <taxon>Panicoideae</taxon>
        <taxon>Panicodae</taxon>
        <taxon>Paniceae</taxon>
        <taxon>Cenchrinae</taxon>
        <taxon>Setaria</taxon>
    </lineage>
</organism>
<evidence type="ECO:0000313" key="2">
    <source>
        <dbReference type="EMBL" id="TKV91541.1"/>
    </source>
</evidence>
<dbReference type="EMBL" id="CM016560">
    <property type="protein sequence ID" value="TKV91541.1"/>
    <property type="molecule type" value="Genomic_DNA"/>
</dbReference>
<sequence>MCPQIPRGAHPSHKRGEAYPDAPRSPSPARVNGCCMGRAAPKEPSPQQCHVCLSSNGTTAQRGWGRRPTGGAAAV</sequence>
<dbReference type="Proteomes" id="UP000298652">
    <property type="component" value="Chromosome 9"/>
</dbReference>
<name>A0A4U6STC0_SETVI</name>
<feature type="region of interest" description="Disordered" evidence="1">
    <location>
        <begin position="56"/>
        <end position="75"/>
    </location>
</feature>
<feature type="region of interest" description="Disordered" evidence="1">
    <location>
        <begin position="1"/>
        <end position="32"/>
    </location>
</feature>
<evidence type="ECO:0000256" key="1">
    <source>
        <dbReference type="SAM" id="MobiDB-lite"/>
    </source>
</evidence>
<gene>
    <name evidence="2" type="ORF">SEVIR_9G103266v2</name>
</gene>
<proteinExistence type="predicted"/>